<dbReference type="SUPFAM" id="SSF53448">
    <property type="entry name" value="Nucleotide-diphospho-sugar transferases"/>
    <property type="match status" value="1"/>
</dbReference>
<dbReference type="InterPro" id="IPR001173">
    <property type="entry name" value="Glyco_trans_2-like"/>
</dbReference>
<dbReference type="RefSeq" id="WP_210512372.1">
    <property type="nucleotide sequence ID" value="NZ_JAFIDN010000008.1"/>
</dbReference>
<dbReference type="GO" id="GO:0016757">
    <property type="term" value="F:glycosyltransferase activity"/>
    <property type="evidence" value="ECO:0007669"/>
    <property type="project" value="UniProtKB-KW"/>
</dbReference>
<evidence type="ECO:0000259" key="4">
    <source>
        <dbReference type="Pfam" id="PF00535"/>
    </source>
</evidence>
<sequence length="350" mass="39893">MANPDFSIIIVTWNALHHLKTFLPSVHQHSGHNSEIIIADNASTDGTSDWVCENYHEIRVVTFDKNYGYCGGNNRAVPHARSDNLIFLNNDVEVTPGWTGPLKQILDSHSDIAAVQPKMLSWKNRRYFEYAGAAGGLLDRFAYPFCRGRIFDTLETDEGQYDYEADTAWASGAAFAIRKDLFLQCGGFDESFEFHMEEIDLCWQLWNLGYRIRYTPDSVVYHLGGGSLPAESPRKLYFNYRNNLKMIWKNSAPGTLAAKITARLTLDMISLARFLAGLKLKECYAVIRAHLHFYRSIPQLTKQRKNLASRRVTKDDSLVLAPLSIIRHYFLAKRKTYQQLPGLEIDGQSD</sequence>
<dbReference type="InterPro" id="IPR029044">
    <property type="entry name" value="Nucleotide-diphossugar_trans"/>
</dbReference>
<dbReference type="Pfam" id="PF00535">
    <property type="entry name" value="Glycos_transf_2"/>
    <property type="match status" value="1"/>
</dbReference>
<dbReference type="PANTHER" id="PTHR43179:SF12">
    <property type="entry name" value="GALACTOFURANOSYLTRANSFERASE GLFT2"/>
    <property type="match status" value="1"/>
</dbReference>
<accession>A0A8J7RJV6</accession>
<dbReference type="AlphaFoldDB" id="A0A8J7RJV6"/>
<feature type="domain" description="Glycosyltransferase 2-like" evidence="4">
    <location>
        <begin position="7"/>
        <end position="129"/>
    </location>
</feature>
<evidence type="ECO:0000313" key="6">
    <source>
        <dbReference type="Proteomes" id="UP000673975"/>
    </source>
</evidence>
<evidence type="ECO:0000313" key="5">
    <source>
        <dbReference type="EMBL" id="MBP3193075.1"/>
    </source>
</evidence>
<keyword evidence="2" id="KW-0328">Glycosyltransferase</keyword>
<organism evidence="5 6">
    <name type="scientific">Natronogracilivirga saccharolytica</name>
    <dbReference type="NCBI Taxonomy" id="2812953"/>
    <lineage>
        <taxon>Bacteria</taxon>
        <taxon>Pseudomonadati</taxon>
        <taxon>Balneolota</taxon>
        <taxon>Balneolia</taxon>
        <taxon>Balneolales</taxon>
        <taxon>Cyclonatronaceae</taxon>
        <taxon>Natronogracilivirga</taxon>
    </lineage>
</organism>
<evidence type="ECO:0000256" key="2">
    <source>
        <dbReference type="ARBA" id="ARBA00022676"/>
    </source>
</evidence>
<reference evidence="5" key="1">
    <citation type="submission" date="2021-02" db="EMBL/GenBank/DDBJ databases">
        <title>Natronogracilivirga saccharolytica gen. nov. sp. nov. a new anaerobic, haloalkiliphilic carbohydrate-fermenting bacterium from soda lake and proposing of Cyclonatronumiaceae fam. nov. in the phylum Balneolaeota.</title>
        <authorList>
            <person name="Zhilina T.N."/>
            <person name="Sorokin D.Y."/>
            <person name="Zavarzina D.G."/>
            <person name="Toshchakov S.V."/>
            <person name="Kublanov I.V."/>
        </authorList>
    </citation>
    <scope>NUCLEOTIDE SEQUENCE</scope>
    <source>
        <strain evidence="5">Z-1702</strain>
    </source>
</reference>
<dbReference type="EMBL" id="JAFIDN010000008">
    <property type="protein sequence ID" value="MBP3193075.1"/>
    <property type="molecule type" value="Genomic_DNA"/>
</dbReference>
<keyword evidence="6" id="KW-1185">Reference proteome</keyword>
<comment type="similarity">
    <text evidence="1">Belongs to the glycosyltransferase 2 family.</text>
</comment>
<dbReference type="Gene3D" id="3.90.550.10">
    <property type="entry name" value="Spore Coat Polysaccharide Biosynthesis Protein SpsA, Chain A"/>
    <property type="match status" value="1"/>
</dbReference>
<dbReference type="PANTHER" id="PTHR43179">
    <property type="entry name" value="RHAMNOSYLTRANSFERASE WBBL"/>
    <property type="match status" value="1"/>
</dbReference>
<name>A0A8J7RJV6_9BACT</name>
<evidence type="ECO:0000256" key="3">
    <source>
        <dbReference type="ARBA" id="ARBA00022679"/>
    </source>
</evidence>
<gene>
    <name evidence="5" type="ORF">NATSA_10410</name>
</gene>
<evidence type="ECO:0000256" key="1">
    <source>
        <dbReference type="ARBA" id="ARBA00006739"/>
    </source>
</evidence>
<proteinExistence type="inferred from homology"/>
<dbReference type="Proteomes" id="UP000673975">
    <property type="component" value="Unassembled WGS sequence"/>
</dbReference>
<comment type="caution">
    <text evidence="5">The sequence shown here is derived from an EMBL/GenBank/DDBJ whole genome shotgun (WGS) entry which is preliminary data.</text>
</comment>
<dbReference type="CDD" id="cd04186">
    <property type="entry name" value="GT_2_like_c"/>
    <property type="match status" value="1"/>
</dbReference>
<protein>
    <submittedName>
        <fullName evidence="5">Glycosyltransferase</fullName>
    </submittedName>
</protein>
<keyword evidence="3" id="KW-0808">Transferase</keyword>